<comment type="caution">
    <text evidence="5">The sequence shown here is derived from an EMBL/GenBank/DDBJ whole genome shotgun (WGS) entry which is preliminary data.</text>
</comment>
<evidence type="ECO:0000256" key="3">
    <source>
        <dbReference type="RuleBase" id="RU367127"/>
    </source>
</evidence>
<dbReference type="InterPro" id="IPR014978">
    <property type="entry name" value="Gln-Leu-Gln_QLQ"/>
</dbReference>
<dbReference type="Pfam" id="PF08880">
    <property type="entry name" value="QLQ"/>
    <property type="match status" value="1"/>
</dbReference>
<evidence type="ECO:0000259" key="4">
    <source>
        <dbReference type="PROSITE" id="PS51666"/>
    </source>
</evidence>
<comment type="subcellular location">
    <subcellularLocation>
        <location evidence="1 3">Nucleus</location>
    </subcellularLocation>
</comment>
<dbReference type="GO" id="GO:0006351">
    <property type="term" value="P:DNA-templated transcription"/>
    <property type="evidence" value="ECO:0007669"/>
    <property type="project" value="UniProtKB-UniRule"/>
</dbReference>
<dbReference type="GO" id="GO:0006355">
    <property type="term" value="P:regulation of DNA-templated transcription"/>
    <property type="evidence" value="ECO:0007669"/>
    <property type="project" value="InterPro"/>
</dbReference>
<dbReference type="InterPro" id="IPR031137">
    <property type="entry name" value="GRF"/>
</dbReference>
<gene>
    <name evidence="5" type="ORF">F3Y22_tig00112254pilonHSYRG00126</name>
</gene>
<organism evidence="5 6">
    <name type="scientific">Hibiscus syriacus</name>
    <name type="common">Rose of Sharon</name>
    <dbReference type="NCBI Taxonomy" id="106335"/>
    <lineage>
        <taxon>Eukaryota</taxon>
        <taxon>Viridiplantae</taxon>
        <taxon>Streptophyta</taxon>
        <taxon>Embryophyta</taxon>
        <taxon>Tracheophyta</taxon>
        <taxon>Spermatophyta</taxon>
        <taxon>Magnoliopsida</taxon>
        <taxon>eudicotyledons</taxon>
        <taxon>Gunneridae</taxon>
        <taxon>Pentapetalae</taxon>
        <taxon>rosids</taxon>
        <taxon>malvids</taxon>
        <taxon>Malvales</taxon>
        <taxon>Malvaceae</taxon>
        <taxon>Malvoideae</taxon>
        <taxon>Hibiscus</taxon>
    </lineage>
</organism>
<dbReference type="AlphaFoldDB" id="A0A6A2Y1I7"/>
<evidence type="ECO:0000313" key="6">
    <source>
        <dbReference type="Proteomes" id="UP000436088"/>
    </source>
</evidence>
<dbReference type="SMART" id="SM00951">
    <property type="entry name" value="QLQ"/>
    <property type="match status" value="1"/>
</dbReference>
<evidence type="ECO:0000256" key="1">
    <source>
        <dbReference type="ARBA" id="ARBA00004123"/>
    </source>
</evidence>
<dbReference type="PANTHER" id="PTHR31602:SF51">
    <property type="entry name" value="GROWTH-REGULATING FACTOR"/>
    <property type="match status" value="1"/>
</dbReference>
<comment type="function">
    <text evidence="3">Transcription activator.</text>
</comment>
<comment type="similarity">
    <text evidence="3">Belongs to the GRF family.</text>
</comment>
<keyword evidence="3" id="KW-0010">Activator</keyword>
<keyword evidence="3" id="KW-0804">Transcription</keyword>
<dbReference type="GO" id="GO:0005634">
    <property type="term" value="C:nucleus"/>
    <property type="evidence" value="ECO:0007669"/>
    <property type="project" value="UniProtKB-SubCell"/>
</dbReference>
<sequence>MLSFSAPKSDALSVDRNSKNLTFPHFHLRVYNNGGFDGAIANMHVGYKGPFSPCQLMELEHQALIYKYIISNVPIPSNLLIPIRKSLVSADFSIFSGGFLRPSTCTFFLVWEAREKKKQTFLGFVFSFLFSTLKNF</sequence>
<keyword evidence="2 3" id="KW-0539">Nucleus</keyword>
<keyword evidence="6" id="KW-1185">Reference proteome</keyword>
<protein>
    <recommendedName>
        <fullName evidence="3">Growth-regulating factor</fullName>
    </recommendedName>
</protein>
<comment type="domain">
    <text evidence="3">The QLQ domain and WRC domain may be involved in protein-protein interaction and DNA-binding, respectively.</text>
</comment>
<dbReference type="Proteomes" id="UP000436088">
    <property type="component" value="Unassembled WGS sequence"/>
</dbReference>
<feature type="domain" description="QLQ" evidence="4">
    <location>
        <begin position="50"/>
        <end position="85"/>
    </location>
</feature>
<evidence type="ECO:0000256" key="2">
    <source>
        <dbReference type="ARBA" id="ARBA00023242"/>
    </source>
</evidence>
<name>A0A6A2Y1I7_HIBSY</name>
<accession>A0A6A2Y1I7</accession>
<dbReference type="PROSITE" id="PS51666">
    <property type="entry name" value="QLQ"/>
    <property type="match status" value="1"/>
</dbReference>
<dbReference type="GO" id="GO:0048731">
    <property type="term" value="P:system development"/>
    <property type="evidence" value="ECO:0007669"/>
    <property type="project" value="UniProtKB-ARBA"/>
</dbReference>
<dbReference type="EMBL" id="VEPZ02001533">
    <property type="protein sequence ID" value="KAE8669146.1"/>
    <property type="molecule type" value="Genomic_DNA"/>
</dbReference>
<dbReference type="GO" id="GO:0005524">
    <property type="term" value="F:ATP binding"/>
    <property type="evidence" value="ECO:0007669"/>
    <property type="project" value="UniProtKB-UniRule"/>
</dbReference>
<dbReference type="PANTHER" id="PTHR31602">
    <property type="entry name" value="GROWTH-REGULATING FACTOR 5"/>
    <property type="match status" value="1"/>
</dbReference>
<keyword evidence="3" id="KW-0805">Transcription regulation</keyword>
<reference evidence="5" key="1">
    <citation type="submission" date="2019-09" db="EMBL/GenBank/DDBJ databases">
        <title>Draft genome information of white flower Hibiscus syriacus.</title>
        <authorList>
            <person name="Kim Y.-M."/>
        </authorList>
    </citation>
    <scope>NUCLEOTIDE SEQUENCE [LARGE SCALE GENOMIC DNA]</scope>
    <source>
        <strain evidence="5">YM2019G1</strain>
    </source>
</reference>
<proteinExistence type="inferred from homology"/>
<evidence type="ECO:0000313" key="5">
    <source>
        <dbReference type="EMBL" id="KAE8669146.1"/>
    </source>
</evidence>